<dbReference type="AlphaFoldDB" id="A0A1I0QF40"/>
<proteinExistence type="predicted"/>
<keyword evidence="2" id="KW-1185">Reference proteome</keyword>
<evidence type="ECO:0008006" key="3">
    <source>
        <dbReference type="Google" id="ProtNLM"/>
    </source>
</evidence>
<dbReference type="STRING" id="356305.SAMN05421841_1863"/>
<dbReference type="Proteomes" id="UP000199469">
    <property type="component" value="Unassembled WGS sequence"/>
</dbReference>
<accession>A0A1I0QF40</accession>
<evidence type="ECO:0000313" key="2">
    <source>
        <dbReference type="Proteomes" id="UP000199469"/>
    </source>
</evidence>
<gene>
    <name evidence="1" type="ORF">SAMN05421841_1863</name>
</gene>
<evidence type="ECO:0000313" key="1">
    <source>
        <dbReference type="EMBL" id="SEW25628.1"/>
    </source>
</evidence>
<reference evidence="2" key="1">
    <citation type="submission" date="2016-10" db="EMBL/GenBank/DDBJ databases">
        <authorList>
            <person name="Varghese N."/>
            <person name="Submissions S."/>
        </authorList>
    </citation>
    <scope>NUCLEOTIDE SEQUENCE [LARGE SCALE GENOMIC DNA]</scope>
    <source>
        <strain evidence="2">DSM 17724</strain>
    </source>
</reference>
<organism evidence="1 2">
    <name type="scientific">Chryseobacterium wanjuense</name>
    <dbReference type="NCBI Taxonomy" id="356305"/>
    <lineage>
        <taxon>Bacteria</taxon>
        <taxon>Pseudomonadati</taxon>
        <taxon>Bacteroidota</taxon>
        <taxon>Flavobacteriia</taxon>
        <taxon>Flavobacteriales</taxon>
        <taxon>Weeksellaceae</taxon>
        <taxon>Chryseobacterium group</taxon>
        <taxon>Chryseobacterium</taxon>
    </lineage>
</organism>
<name>A0A1I0QF40_9FLAO</name>
<dbReference type="OrthoDB" id="1042696at2"/>
<protein>
    <recommendedName>
        <fullName evidence="3">Conjugal transfer protein TraD</fullName>
    </recommendedName>
</protein>
<sequence length="210" mass="23351">METLILICLVIVIILLLENNVTFRKRLNKKKDPEKPPVVELDIMGEIGAVSRQLVPKPTVQSHHEDTEPEVNNFSSEIDGEGVDIQIPQEEPDNVYDEGVDLQEEEEEWSGYGIFEGENGFATGVTFEELSAVGMIIQQDVLEASDKDIAVRIVHKIQGTELFSLLENSMEGASKRMAELLDNRLSEGADSGSSNVRKSDLMDFNIGDFV</sequence>
<dbReference type="EMBL" id="FOIU01000001">
    <property type="protein sequence ID" value="SEW25628.1"/>
    <property type="molecule type" value="Genomic_DNA"/>
</dbReference>